<protein>
    <recommendedName>
        <fullName evidence="4">DUF3618 domain-containing protein</fullName>
    </recommendedName>
</protein>
<feature type="compositionally biased region" description="Basic and acidic residues" evidence="1">
    <location>
        <begin position="62"/>
        <end position="72"/>
    </location>
</feature>
<organism evidence="2 3">
    <name type="scientific">Nesterenkonia jeotgali</name>
    <dbReference type="NCBI Taxonomy" id="317018"/>
    <lineage>
        <taxon>Bacteria</taxon>
        <taxon>Bacillati</taxon>
        <taxon>Actinomycetota</taxon>
        <taxon>Actinomycetes</taxon>
        <taxon>Micrococcales</taxon>
        <taxon>Micrococcaceae</taxon>
        <taxon>Nesterenkonia</taxon>
    </lineage>
</organism>
<dbReference type="Proteomes" id="UP000054023">
    <property type="component" value="Unassembled WGS sequence"/>
</dbReference>
<reference evidence="3" key="1">
    <citation type="submission" date="2015-12" db="EMBL/GenBank/DDBJ databases">
        <authorList>
            <person name="Nair G.R."/>
            <person name="Kaur G."/>
            <person name="Mayilraj S."/>
        </authorList>
    </citation>
    <scope>NUCLEOTIDE SEQUENCE [LARGE SCALE GENOMIC DNA]</scope>
    <source>
        <strain evidence="3">CD08_7</strain>
    </source>
</reference>
<sequence length="192" mass="20578">MTQQTPEEIRADIERTRSSLSLDVDAVADKVSPSKAAQRQTEKIRSTVGGWKDSVMGSAEEASDKVSDHAHSAADGAQRAPEQVQRKTRGNPLAAGLIALGAGWLAASVLPASQPEKRAAARLEDHAQPVIDDAKQQAQSMAEELKEPAQESAQRVRESAGESAQNLKSEGQQQKDQLTDSARSSAEEVRRS</sequence>
<evidence type="ECO:0008006" key="4">
    <source>
        <dbReference type="Google" id="ProtNLM"/>
    </source>
</evidence>
<proteinExistence type="predicted"/>
<dbReference type="STRING" id="317018.AVL63_07780"/>
<evidence type="ECO:0000313" key="2">
    <source>
        <dbReference type="EMBL" id="KUG60302.1"/>
    </source>
</evidence>
<accession>A0A0W8IK07</accession>
<name>A0A0W8IK07_9MICC</name>
<dbReference type="AlphaFoldDB" id="A0A0W8IK07"/>
<dbReference type="EMBL" id="LQBM01000001">
    <property type="protein sequence ID" value="KUG60302.1"/>
    <property type="molecule type" value="Genomic_DNA"/>
</dbReference>
<evidence type="ECO:0000256" key="1">
    <source>
        <dbReference type="SAM" id="MobiDB-lite"/>
    </source>
</evidence>
<evidence type="ECO:0000313" key="3">
    <source>
        <dbReference type="Proteomes" id="UP000054023"/>
    </source>
</evidence>
<keyword evidence="3" id="KW-1185">Reference proteome</keyword>
<comment type="caution">
    <text evidence="2">The sequence shown here is derived from an EMBL/GenBank/DDBJ whole genome shotgun (WGS) entry which is preliminary data.</text>
</comment>
<feature type="compositionally biased region" description="Polar residues" evidence="1">
    <location>
        <begin position="162"/>
        <end position="180"/>
    </location>
</feature>
<gene>
    <name evidence="2" type="ORF">AVL63_07780</name>
</gene>
<dbReference type="RefSeq" id="WP_058887286.1">
    <property type="nucleotide sequence ID" value="NZ_LQBM01000001.1"/>
</dbReference>
<dbReference type="Pfam" id="PF12277">
    <property type="entry name" value="DUF3618"/>
    <property type="match status" value="1"/>
</dbReference>
<dbReference type="InterPro" id="IPR022062">
    <property type="entry name" value="DUF3618"/>
</dbReference>
<feature type="compositionally biased region" description="Basic and acidic residues" evidence="1">
    <location>
        <begin position="143"/>
        <end position="160"/>
    </location>
</feature>
<feature type="compositionally biased region" description="Basic and acidic residues" evidence="1">
    <location>
        <begin position="115"/>
        <end position="135"/>
    </location>
</feature>
<dbReference type="OrthoDB" id="3218417at2"/>
<feature type="region of interest" description="Disordered" evidence="1">
    <location>
        <begin position="113"/>
        <end position="192"/>
    </location>
</feature>
<feature type="region of interest" description="Disordered" evidence="1">
    <location>
        <begin position="29"/>
        <end position="89"/>
    </location>
</feature>